<dbReference type="RefSeq" id="WP_229892320.1">
    <property type="nucleotide sequence ID" value="NZ_BMUU01000002.1"/>
</dbReference>
<evidence type="ECO:0000313" key="3">
    <source>
        <dbReference type="Proteomes" id="UP000600946"/>
    </source>
</evidence>
<protein>
    <recommendedName>
        <fullName evidence="1">Polymerase nucleotidyl transferase domain-containing protein</fullName>
    </recommendedName>
</protein>
<sequence length="219" mass="22584">MDALDGLNPVVRGAFADAVLGALRAGAPGSDAALRGSLARGTADAYSDIDVAWTVPDAEFDAASGRVPGILGGLRPLASLRVDPEFRGSPDRRLFFASFVGLPLFWRLDLDVRAASAAGSGTPGPRRAAAPDPDWSPAASALANGVAAVKAVLREHPDTARGLLERGFARVGAQASPTGSWPADITRLADAAARAEPAQRALAEQVRTLAVEYLTPITP</sequence>
<dbReference type="EMBL" id="BMUU01000002">
    <property type="protein sequence ID" value="GGY24208.1"/>
    <property type="molecule type" value="Genomic_DNA"/>
</dbReference>
<proteinExistence type="predicted"/>
<dbReference type="InterPro" id="IPR002934">
    <property type="entry name" value="Polymerase_NTP_transf_dom"/>
</dbReference>
<comment type="caution">
    <text evidence="2">The sequence shown here is derived from an EMBL/GenBank/DDBJ whole genome shotgun (WGS) entry which is preliminary data.</text>
</comment>
<keyword evidence="3" id="KW-1185">Reference proteome</keyword>
<evidence type="ECO:0000313" key="2">
    <source>
        <dbReference type="EMBL" id="GGY24208.1"/>
    </source>
</evidence>
<evidence type="ECO:0000259" key="1">
    <source>
        <dbReference type="Pfam" id="PF01909"/>
    </source>
</evidence>
<organism evidence="2 3">
    <name type="scientific">Streptomyces xanthochromogenes</name>
    <dbReference type="NCBI Taxonomy" id="67384"/>
    <lineage>
        <taxon>Bacteria</taxon>
        <taxon>Bacillati</taxon>
        <taxon>Actinomycetota</taxon>
        <taxon>Actinomycetes</taxon>
        <taxon>Kitasatosporales</taxon>
        <taxon>Streptomycetaceae</taxon>
        <taxon>Streptomyces</taxon>
    </lineage>
</organism>
<name>A0ABQ2ZVQ3_9ACTN</name>
<dbReference type="Pfam" id="PF01909">
    <property type="entry name" value="NTP_transf_2"/>
    <property type="match status" value="1"/>
</dbReference>
<reference evidence="3" key="1">
    <citation type="journal article" date="2019" name="Int. J. Syst. Evol. Microbiol.">
        <title>The Global Catalogue of Microorganisms (GCM) 10K type strain sequencing project: providing services to taxonomists for standard genome sequencing and annotation.</title>
        <authorList>
            <consortium name="The Broad Institute Genomics Platform"/>
            <consortium name="The Broad Institute Genome Sequencing Center for Infectious Disease"/>
            <person name="Wu L."/>
            <person name="Ma J."/>
        </authorList>
    </citation>
    <scope>NUCLEOTIDE SEQUENCE [LARGE SCALE GENOMIC DNA]</scope>
    <source>
        <strain evidence="3">JCM 4594</strain>
    </source>
</reference>
<dbReference type="GeneID" id="96289733"/>
<accession>A0ABQ2ZVQ3</accession>
<feature type="domain" description="Polymerase nucleotidyl transferase" evidence="1">
    <location>
        <begin position="27"/>
        <end position="58"/>
    </location>
</feature>
<dbReference type="InterPro" id="IPR043519">
    <property type="entry name" value="NT_sf"/>
</dbReference>
<dbReference type="CDD" id="cd05403">
    <property type="entry name" value="NT_KNTase_like"/>
    <property type="match status" value="1"/>
</dbReference>
<gene>
    <name evidence="2" type="ORF">GCM10010326_17340</name>
</gene>
<dbReference type="Gene3D" id="3.30.460.10">
    <property type="entry name" value="Beta Polymerase, domain 2"/>
    <property type="match status" value="1"/>
</dbReference>
<dbReference type="Proteomes" id="UP000600946">
    <property type="component" value="Unassembled WGS sequence"/>
</dbReference>
<dbReference type="SUPFAM" id="SSF81301">
    <property type="entry name" value="Nucleotidyltransferase"/>
    <property type="match status" value="1"/>
</dbReference>